<dbReference type="PANTHER" id="PTHR37460:SF1">
    <property type="entry name" value="ENDONUCLEASE III"/>
    <property type="match status" value="1"/>
</dbReference>
<evidence type="ECO:0000313" key="1">
    <source>
        <dbReference type="EMBL" id="OIP68952.1"/>
    </source>
</evidence>
<name>A0A1J5GPL2_9BACT</name>
<dbReference type="CDD" id="cd10441">
    <property type="entry name" value="GIY-YIG_COG1833"/>
    <property type="match status" value="1"/>
</dbReference>
<comment type="caution">
    <text evidence="1">The sequence shown here is derived from an EMBL/GenBank/DDBJ whole genome shotgun (WGS) entry which is preliminary data.</text>
</comment>
<dbReference type="Proteomes" id="UP000182763">
    <property type="component" value="Unassembled WGS sequence"/>
</dbReference>
<dbReference type="AlphaFoldDB" id="A0A1J5GPL2"/>
<protein>
    <recommendedName>
        <fullName evidence="3">GIY-YIG domain-containing protein</fullName>
    </recommendedName>
</protein>
<dbReference type="Pfam" id="PF01986">
    <property type="entry name" value="DUF123"/>
    <property type="match status" value="1"/>
</dbReference>
<dbReference type="InterPro" id="IPR002837">
    <property type="entry name" value="DUF123"/>
</dbReference>
<organism evidence="1 2">
    <name type="scientific">Candidatus Infernicultor aquiphilus</name>
    <dbReference type="NCBI Taxonomy" id="1805029"/>
    <lineage>
        <taxon>Bacteria</taxon>
        <taxon>Pseudomonadati</taxon>
        <taxon>Atribacterota</taxon>
        <taxon>Candidatus Phoenicimicrobiia</taxon>
        <taxon>Candidatus Pheonicimicrobiales</taxon>
        <taxon>Candidatus Phoenicimicrobiaceae</taxon>
        <taxon>Candidatus Infernicultor</taxon>
    </lineage>
</organism>
<reference evidence="1 2" key="1">
    <citation type="journal article" date="2016" name="Environ. Microbiol.">
        <title>Genomic resolution of a cold subsurface aquifer community provides metabolic insights for novel microbes adapted to high CO concentrations.</title>
        <authorList>
            <person name="Probst A.J."/>
            <person name="Castelle C.J."/>
            <person name="Singh A."/>
            <person name="Brown C.T."/>
            <person name="Anantharaman K."/>
            <person name="Sharon I."/>
            <person name="Hug L.A."/>
            <person name="Burstein D."/>
            <person name="Emerson J.B."/>
            <person name="Thomas B.C."/>
            <person name="Banfield J.F."/>
        </authorList>
    </citation>
    <scope>NUCLEOTIDE SEQUENCE [LARGE SCALE GENOMIC DNA]</scope>
    <source>
        <strain evidence="1">CG2_30_33_13</strain>
    </source>
</reference>
<gene>
    <name evidence="1" type="ORF">AUK42_05805</name>
</gene>
<evidence type="ECO:0008006" key="3">
    <source>
        <dbReference type="Google" id="ProtNLM"/>
    </source>
</evidence>
<sequence length="145" mass="16966">MEATYVLAIKIFEDFKTIVGKLGEISFREGYYIYVGSARGCLETRLRRHLRKDKKIYWHIDYLLENEKVWVSQIWAIPKSIECEIANVFNKELSCEIVKKGFGSSDCNCLTHLFYIKNKKKAESILKEIGFSEIIDLNFKISINK</sequence>
<dbReference type="PANTHER" id="PTHR37460">
    <property type="entry name" value="ENDONUCLEASE III"/>
    <property type="match status" value="1"/>
</dbReference>
<dbReference type="STRING" id="1805029.AUK42_05805"/>
<dbReference type="EMBL" id="MNYY01000111">
    <property type="protein sequence ID" value="OIP68952.1"/>
    <property type="molecule type" value="Genomic_DNA"/>
</dbReference>
<evidence type="ECO:0000313" key="2">
    <source>
        <dbReference type="Proteomes" id="UP000182763"/>
    </source>
</evidence>
<proteinExistence type="predicted"/>
<accession>A0A1J5GPL2</accession>